<protein>
    <submittedName>
        <fullName evidence="1">Unannotated protein</fullName>
    </submittedName>
</protein>
<reference evidence="1" key="1">
    <citation type="submission" date="2020-05" db="EMBL/GenBank/DDBJ databases">
        <authorList>
            <person name="Chiriac C."/>
            <person name="Salcher M."/>
            <person name="Ghai R."/>
            <person name="Kavagutti S V."/>
        </authorList>
    </citation>
    <scope>NUCLEOTIDE SEQUENCE</scope>
</reference>
<dbReference type="EMBL" id="CAESAK010000151">
    <property type="protein sequence ID" value="CAB4342046.1"/>
    <property type="molecule type" value="Genomic_DNA"/>
</dbReference>
<dbReference type="AlphaFoldDB" id="A0A6J5ZKY7"/>
<sequence length="216" mass="24252">MTTTGAVGDVAFRKELHQQLAPSVKASSYRRISGSSGVMYQLVEPRLVVELKCVDLQLEDLQGKAIKHPRLDYSADGWKVSGWSNSASVHNAVVIRLRNDKACTFEDIGWNQITRLIPIADVSDEIKLGTSEVIRRQVWSKEGSGKVDVRKLLIWKTNKESAGYPAYVVHWTDYSSTRKSPLDREVRLAPNEKEAVKIAEAMITENIKKGWSEVVK</sequence>
<proteinExistence type="predicted"/>
<name>A0A6J5ZKY7_9ZZZZ</name>
<gene>
    <name evidence="1" type="ORF">UFOPK3775_00999</name>
</gene>
<evidence type="ECO:0000313" key="1">
    <source>
        <dbReference type="EMBL" id="CAB4342046.1"/>
    </source>
</evidence>
<accession>A0A6J5ZKY7</accession>
<organism evidence="1">
    <name type="scientific">freshwater metagenome</name>
    <dbReference type="NCBI Taxonomy" id="449393"/>
    <lineage>
        <taxon>unclassified sequences</taxon>
        <taxon>metagenomes</taxon>
        <taxon>ecological metagenomes</taxon>
    </lineage>
</organism>